<organism evidence="2 3">
    <name type="scientific">Leifsonia tongyongensis</name>
    <dbReference type="NCBI Taxonomy" id="1268043"/>
    <lineage>
        <taxon>Bacteria</taxon>
        <taxon>Bacillati</taxon>
        <taxon>Actinomycetota</taxon>
        <taxon>Actinomycetes</taxon>
        <taxon>Micrococcales</taxon>
        <taxon>Microbacteriaceae</taxon>
        <taxon>Leifsonia</taxon>
    </lineage>
</organism>
<accession>A0A6L9Y0L6</accession>
<keyword evidence="3" id="KW-1185">Reference proteome</keyword>
<keyword evidence="1" id="KW-0812">Transmembrane</keyword>
<evidence type="ECO:0000256" key="1">
    <source>
        <dbReference type="SAM" id="Phobius"/>
    </source>
</evidence>
<proteinExistence type="predicted"/>
<evidence type="ECO:0000313" key="3">
    <source>
        <dbReference type="Proteomes" id="UP000474967"/>
    </source>
</evidence>
<name>A0A6L9Y0L6_9MICO</name>
<evidence type="ECO:0000313" key="2">
    <source>
        <dbReference type="EMBL" id="NEN07201.1"/>
    </source>
</evidence>
<comment type="caution">
    <text evidence="2">The sequence shown here is derived from an EMBL/GenBank/DDBJ whole genome shotgun (WGS) entry which is preliminary data.</text>
</comment>
<sequence>MRTVVYWVACLIGIALAAGVVVQAVGALQLAEASPGSEAANASVAATAAGRALVLVYVLCVGVARRSFRRRDKAGL</sequence>
<feature type="transmembrane region" description="Helical" evidence="1">
    <location>
        <begin position="43"/>
        <end position="64"/>
    </location>
</feature>
<protein>
    <submittedName>
        <fullName evidence="2">Uncharacterized protein</fullName>
    </submittedName>
</protein>
<dbReference type="RefSeq" id="WP_163290644.1">
    <property type="nucleotide sequence ID" value="NZ_JAAGWY010000003.1"/>
</dbReference>
<gene>
    <name evidence="2" type="ORF">G3T36_15165</name>
</gene>
<dbReference type="EMBL" id="JAAGWY010000003">
    <property type="protein sequence ID" value="NEN07201.1"/>
    <property type="molecule type" value="Genomic_DNA"/>
</dbReference>
<reference evidence="2 3" key="1">
    <citation type="journal article" date="2014" name="J. Microbiol.">
        <title>Diaminobutyricibacter tongyongensis gen. nov., sp. nov. and Homoserinibacter gongjuensis gen. nov., sp. nov. belong to the family Microbacteriaceae.</title>
        <authorList>
            <person name="Kim S.J."/>
            <person name="Ahn J.H."/>
            <person name="Weon H.Y."/>
            <person name="Hamada M."/>
            <person name="Suzuki K."/>
            <person name="Kwon S.W."/>
        </authorList>
    </citation>
    <scope>NUCLEOTIDE SEQUENCE [LARGE SCALE GENOMIC DNA]</scope>
    <source>
        <strain evidence="2 3">NBRC 108724</strain>
    </source>
</reference>
<keyword evidence="1" id="KW-1133">Transmembrane helix</keyword>
<dbReference type="Proteomes" id="UP000474967">
    <property type="component" value="Unassembled WGS sequence"/>
</dbReference>
<keyword evidence="1" id="KW-0472">Membrane</keyword>
<dbReference type="AlphaFoldDB" id="A0A6L9Y0L6"/>